<keyword evidence="4 6" id="KW-1133">Transmembrane helix</keyword>
<reference evidence="8 9" key="1">
    <citation type="submission" date="2017-02" db="EMBL/GenBank/DDBJ databases">
        <authorList>
            <person name="Dridi B."/>
        </authorList>
    </citation>
    <scope>NUCLEOTIDE SEQUENCE [LARGE SCALE GENOMIC DNA]</scope>
    <source>
        <strain evidence="8 9">JB380</strain>
    </source>
</reference>
<feature type="transmembrane region" description="Helical" evidence="6">
    <location>
        <begin position="58"/>
        <end position="78"/>
    </location>
</feature>
<evidence type="ECO:0000313" key="9">
    <source>
        <dbReference type="Proteomes" id="UP000196331"/>
    </source>
</evidence>
<feature type="transmembrane region" description="Helical" evidence="6">
    <location>
        <begin position="477"/>
        <end position="495"/>
    </location>
</feature>
<gene>
    <name evidence="8" type="ORF">CZ787_08535</name>
</gene>
<dbReference type="RefSeq" id="WP_217883862.1">
    <property type="nucleotide sequence ID" value="NZ_FUKM01000033.1"/>
</dbReference>
<feature type="domain" description="Major facilitator superfamily (MFS) profile" evidence="7">
    <location>
        <begin position="19"/>
        <end position="500"/>
    </location>
</feature>
<evidence type="ECO:0000313" key="8">
    <source>
        <dbReference type="EMBL" id="SJN12632.1"/>
    </source>
</evidence>
<dbReference type="InterPro" id="IPR011701">
    <property type="entry name" value="MFS"/>
</dbReference>
<dbReference type="AlphaFoldDB" id="A0A1R4HYM4"/>
<feature type="transmembrane region" description="Helical" evidence="6">
    <location>
        <begin position="314"/>
        <end position="335"/>
    </location>
</feature>
<dbReference type="Proteomes" id="UP000196331">
    <property type="component" value="Unassembled WGS sequence"/>
</dbReference>
<dbReference type="PROSITE" id="PS50850">
    <property type="entry name" value="MFS"/>
    <property type="match status" value="1"/>
</dbReference>
<keyword evidence="2" id="KW-0813">Transport</keyword>
<feature type="transmembrane region" description="Helical" evidence="6">
    <location>
        <begin position="373"/>
        <end position="394"/>
    </location>
</feature>
<evidence type="ECO:0000256" key="5">
    <source>
        <dbReference type="ARBA" id="ARBA00023136"/>
    </source>
</evidence>
<evidence type="ECO:0000256" key="3">
    <source>
        <dbReference type="ARBA" id="ARBA00022692"/>
    </source>
</evidence>
<feature type="transmembrane region" description="Helical" evidence="6">
    <location>
        <begin position="85"/>
        <end position="104"/>
    </location>
</feature>
<feature type="transmembrane region" description="Helical" evidence="6">
    <location>
        <begin position="140"/>
        <end position="162"/>
    </location>
</feature>
<feature type="transmembrane region" description="Helical" evidence="6">
    <location>
        <begin position="238"/>
        <end position="260"/>
    </location>
</feature>
<feature type="transmembrane region" description="Helical" evidence="6">
    <location>
        <begin position="206"/>
        <end position="226"/>
    </location>
</feature>
<feature type="transmembrane region" description="Helical" evidence="6">
    <location>
        <begin position="342"/>
        <end position="361"/>
    </location>
</feature>
<dbReference type="PANTHER" id="PTHR42718">
    <property type="entry name" value="MAJOR FACILITATOR SUPERFAMILY MULTIDRUG TRANSPORTER MFSC"/>
    <property type="match status" value="1"/>
</dbReference>
<dbReference type="Gene3D" id="1.20.1250.20">
    <property type="entry name" value="MFS general substrate transporter like domains"/>
    <property type="match status" value="2"/>
</dbReference>
<dbReference type="InterPro" id="IPR020846">
    <property type="entry name" value="MFS_dom"/>
</dbReference>
<sequence>MMKLVGMLSNASRPRPILTVMAIFLGAVLTTLQGRLFSMALPDLRGQFGLDVLEAAWLGTALNGAQLITMPIVPWLATVIGPTRVLVTPSLVLGLATLLIPVFAQNYPMLLILHSVTGLCLGVYLPLTISLALRNLQPHFWLMAMAAYSLRVSTGMDAGVGISGFLVEEISWHWVYWAASIVAPLIALLAWKAIPLSPIDHEKWHQVDWGGMGLFCSGLVLIFMGLESAERLGWWDSGFVVSALVGGGILFSSAVVRAVISKGGKFGELIGLSNWNVRICMVIACLFGVLMTPTSLLIPTFIQEMGNLKPLQVSTATFAAFGAYLASIPLAIFLARRIEARLLIILGLTAIAVVAWVGGGINHSWRTEQFISMLIFQALGESIMLIGLIAAFVTNINPQHTIALGAYIPIARVMTPVVAGAVMSTWLRMAGDTSRASLSMYLQGGDPVVVESLSSIGLSGIAQVLTRESHVLAHISGFHLVFWVSILSLALATLLRSSPPNPITPPVVAAGKT</sequence>
<dbReference type="InterPro" id="IPR036259">
    <property type="entry name" value="MFS_trans_sf"/>
</dbReference>
<evidence type="ECO:0000256" key="2">
    <source>
        <dbReference type="ARBA" id="ARBA00022448"/>
    </source>
</evidence>
<dbReference type="PANTHER" id="PTHR42718:SF9">
    <property type="entry name" value="MAJOR FACILITATOR SUPERFAMILY MULTIDRUG TRANSPORTER MFSC"/>
    <property type="match status" value="1"/>
</dbReference>
<keyword evidence="3 6" id="KW-0812">Transmembrane</keyword>
<evidence type="ECO:0000256" key="6">
    <source>
        <dbReference type="SAM" id="Phobius"/>
    </source>
</evidence>
<evidence type="ECO:0000259" key="7">
    <source>
        <dbReference type="PROSITE" id="PS50850"/>
    </source>
</evidence>
<evidence type="ECO:0000256" key="4">
    <source>
        <dbReference type="ARBA" id="ARBA00022989"/>
    </source>
</evidence>
<feature type="transmembrane region" description="Helical" evidence="6">
    <location>
        <begin position="110"/>
        <end position="133"/>
    </location>
</feature>
<feature type="transmembrane region" description="Helical" evidence="6">
    <location>
        <begin position="281"/>
        <end position="302"/>
    </location>
</feature>
<dbReference type="EMBL" id="FUKM01000033">
    <property type="protein sequence ID" value="SJN12632.1"/>
    <property type="molecule type" value="Genomic_DNA"/>
</dbReference>
<dbReference type="GO" id="GO:0022857">
    <property type="term" value="F:transmembrane transporter activity"/>
    <property type="evidence" value="ECO:0007669"/>
    <property type="project" value="InterPro"/>
</dbReference>
<dbReference type="Pfam" id="PF07690">
    <property type="entry name" value="MFS_1"/>
    <property type="match status" value="1"/>
</dbReference>
<accession>A0A1R4HYM4</accession>
<protein>
    <submittedName>
        <fullName evidence="8">Major facilitator superfamily MFS_1</fullName>
    </submittedName>
</protein>
<comment type="caution">
    <text evidence="8">The sequence shown here is derived from an EMBL/GenBank/DDBJ whole genome shotgun (WGS) entry which is preliminary data.</text>
</comment>
<feature type="transmembrane region" description="Helical" evidence="6">
    <location>
        <begin position="174"/>
        <end position="194"/>
    </location>
</feature>
<name>A0A1R4HYM4_9GAMM</name>
<comment type="subcellular location">
    <subcellularLocation>
        <location evidence="1">Membrane</location>
        <topology evidence="1">Multi-pass membrane protein</topology>
    </subcellularLocation>
</comment>
<keyword evidence="5 6" id="KW-0472">Membrane</keyword>
<proteinExistence type="predicted"/>
<evidence type="ECO:0000256" key="1">
    <source>
        <dbReference type="ARBA" id="ARBA00004141"/>
    </source>
</evidence>
<organism evidence="8 9">
    <name type="scientific">Halomonas citrativorans</name>
    <dbReference type="NCBI Taxonomy" id="2742612"/>
    <lineage>
        <taxon>Bacteria</taxon>
        <taxon>Pseudomonadati</taxon>
        <taxon>Pseudomonadota</taxon>
        <taxon>Gammaproteobacteria</taxon>
        <taxon>Oceanospirillales</taxon>
        <taxon>Halomonadaceae</taxon>
        <taxon>Halomonas</taxon>
    </lineage>
</organism>
<dbReference type="SUPFAM" id="SSF103473">
    <property type="entry name" value="MFS general substrate transporter"/>
    <property type="match status" value="1"/>
</dbReference>
<dbReference type="GO" id="GO:0016020">
    <property type="term" value="C:membrane"/>
    <property type="evidence" value="ECO:0007669"/>
    <property type="project" value="UniProtKB-SubCell"/>
</dbReference>
<feature type="transmembrane region" description="Helical" evidence="6">
    <location>
        <begin position="406"/>
        <end position="427"/>
    </location>
</feature>